<dbReference type="InterPro" id="IPR003323">
    <property type="entry name" value="OTU_dom"/>
</dbReference>
<dbReference type="AlphaFoldDB" id="A0A0R1NPR4"/>
<evidence type="ECO:0000313" key="2">
    <source>
        <dbReference type="EMBL" id="KRL22159.1"/>
    </source>
</evidence>
<dbReference type="Pfam" id="PF15953">
    <property type="entry name" value="PDU_like"/>
    <property type="match status" value="1"/>
</dbReference>
<dbReference type="PROSITE" id="PS50802">
    <property type="entry name" value="OTU"/>
    <property type="match status" value="1"/>
</dbReference>
<sequence length="170" mass="19699">MAKMDHIVEQVLAKIRQREHQSYEVDYSSEESVPDKSVYTDYANVTIDNVTIPLLANIYRLNLNDPWTKWVLQGISFQVNFTFQISSSMVNFIPKKMLLDWPVSFVVDQKRSVTAFYQKAISRSDLAILPDKSIIVVTPNQKITDEAKQISQLKQMIIQMRSDGNCIWHE</sequence>
<dbReference type="GO" id="GO:0005198">
    <property type="term" value="F:structural molecule activity"/>
    <property type="evidence" value="ECO:0007669"/>
    <property type="project" value="InterPro"/>
</dbReference>
<keyword evidence="3" id="KW-1185">Reference proteome</keyword>
<name>A0A0R1NPR4_9LACO</name>
<accession>A0A0R1NPR4</accession>
<dbReference type="NCBIfam" id="TIGR04493">
    <property type="entry name" value="microcomp_PduM"/>
    <property type="match status" value="1"/>
</dbReference>
<feature type="domain" description="OTU" evidence="1">
    <location>
        <begin position="155"/>
        <end position="170"/>
    </location>
</feature>
<dbReference type="PATRIC" id="fig|1423766.4.peg.2906"/>
<comment type="caution">
    <text evidence="2">The sequence shown here is derived from an EMBL/GenBank/DDBJ whole genome shotgun (WGS) entry which is preliminary data.</text>
</comment>
<dbReference type="InterPro" id="IPR030992">
    <property type="entry name" value="PduM"/>
</dbReference>
<dbReference type="EMBL" id="AZEB01000009">
    <property type="protein sequence ID" value="KRL22159.1"/>
    <property type="molecule type" value="Genomic_DNA"/>
</dbReference>
<gene>
    <name evidence="2" type="ORF">FC98_GL002776</name>
</gene>
<evidence type="ECO:0000313" key="3">
    <source>
        <dbReference type="Proteomes" id="UP000051439"/>
    </source>
</evidence>
<evidence type="ECO:0000259" key="1">
    <source>
        <dbReference type="PROSITE" id="PS50802"/>
    </source>
</evidence>
<organism evidence="2 3">
    <name type="scientific">Lentilactobacillus kisonensis DSM 19906 = JCM 15041</name>
    <dbReference type="NCBI Taxonomy" id="1423766"/>
    <lineage>
        <taxon>Bacteria</taxon>
        <taxon>Bacillati</taxon>
        <taxon>Bacillota</taxon>
        <taxon>Bacilli</taxon>
        <taxon>Lactobacillales</taxon>
        <taxon>Lactobacillaceae</taxon>
        <taxon>Lentilactobacillus</taxon>
    </lineage>
</organism>
<proteinExistence type="predicted"/>
<dbReference type="Proteomes" id="UP000051439">
    <property type="component" value="Unassembled WGS sequence"/>
</dbReference>
<reference evidence="2 3" key="1">
    <citation type="journal article" date="2015" name="Genome Announc.">
        <title>Expanding the biotechnology potential of lactobacilli through comparative genomics of 213 strains and associated genera.</title>
        <authorList>
            <person name="Sun Z."/>
            <person name="Harris H.M."/>
            <person name="McCann A."/>
            <person name="Guo C."/>
            <person name="Argimon S."/>
            <person name="Zhang W."/>
            <person name="Yang X."/>
            <person name="Jeffery I.B."/>
            <person name="Cooney J.C."/>
            <person name="Kagawa T.F."/>
            <person name="Liu W."/>
            <person name="Song Y."/>
            <person name="Salvetti E."/>
            <person name="Wrobel A."/>
            <person name="Rasinkangas P."/>
            <person name="Parkhill J."/>
            <person name="Rea M.C."/>
            <person name="O'Sullivan O."/>
            <person name="Ritari J."/>
            <person name="Douillard F.P."/>
            <person name="Paul Ross R."/>
            <person name="Yang R."/>
            <person name="Briner A.E."/>
            <person name="Felis G.E."/>
            <person name="de Vos W.M."/>
            <person name="Barrangou R."/>
            <person name="Klaenhammer T.R."/>
            <person name="Caufield P.W."/>
            <person name="Cui Y."/>
            <person name="Zhang H."/>
            <person name="O'Toole P.W."/>
        </authorList>
    </citation>
    <scope>NUCLEOTIDE SEQUENCE [LARGE SCALE GENOMIC DNA]</scope>
    <source>
        <strain evidence="2 3">DSM 19906</strain>
    </source>
</reference>
<protein>
    <recommendedName>
        <fullName evidence="1">OTU domain-containing protein</fullName>
    </recommendedName>
</protein>